<proteinExistence type="predicted"/>
<name>A0A7S3V734_9STRA</name>
<organism evidence="1">
    <name type="scientific">Chaetoceros debilis</name>
    <dbReference type="NCBI Taxonomy" id="122233"/>
    <lineage>
        <taxon>Eukaryota</taxon>
        <taxon>Sar</taxon>
        <taxon>Stramenopiles</taxon>
        <taxon>Ochrophyta</taxon>
        <taxon>Bacillariophyta</taxon>
        <taxon>Coscinodiscophyceae</taxon>
        <taxon>Chaetocerotophycidae</taxon>
        <taxon>Chaetocerotales</taxon>
        <taxon>Chaetocerotaceae</taxon>
        <taxon>Chaetoceros</taxon>
    </lineage>
</organism>
<dbReference type="SUPFAM" id="SSF52266">
    <property type="entry name" value="SGNH hydrolase"/>
    <property type="match status" value="1"/>
</dbReference>
<reference evidence="1" key="1">
    <citation type="submission" date="2021-01" db="EMBL/GenBank/DDBJ databases">
        <authorList>
            <person name="Corre E."/>
            <person name="Pelletier E."/>
            <person name="Niang G."/>
            <person name="Scheremetjew M."/>
            <person name="Finn R."/>
            <person name="Kale V."/>
            <person name="Holt S."/>
            <person name="Cochrane G."/>
            <person name="Meng A."/>
            <person name="Brown T."/>
            <person name="Cohen L."/>
        </authorList>
    </citation>
    <scope>NUCLEOTIDE SEQUENCE</scope>
    <source>
        <strain evidence="1">MM31A-1</strain>
    </source>
</reference>
<evidence type="ECO:0008006" key="2">
    <source>
        <dbReference type="Google" id="ProtNLM"/>
    </source>
</evidence>
<protein>
    <recommendedName>
        <fullName evidence="2">SGNH hydrolase-type esterase domain-containing protein</fullName>
    </recommendedName>
</protein>
<gene>
    <name evidence="1" type="ORF">CDEB00056_LOCUS5773</name>
</gene>
<dbReference type="Gene3D" id="3.40.50.1110">
    <property type="entry name" value="SGNH hydrolase"/>
    <property type="match status" value="1"/>
</dbReference>
<dbReference type="InterPro" id="IPR036514">
    <property type="entry name" value="SGNH_hydro_sf"/>
</dbReference>
<dbReference type="AlphaFoldDB" id="A0A7S3V734"/>
<accession>A0A7S3V734</accession>
<sequence>MSFQTFEFSSNSQESNDGDIILEGITLLHEGDDSASMSARNINSTSTSTSTWSFKKNYYSTEKNPILAVFALFHYTFRHHRLGFILSIILVGAVYRTYQYENWNWRAEYEKYEKKHSSWDIDYTSIHSSLELQLSEINHWCLDGGDANCHKCHDPTLPYARLDTEKWREAHVLNINKSTNIPSDVDVIFMGDGNTEARSGTYMGSTGRANSHLSKVLAGSKENFNSFFQKKHGGIYNGLALGIDGDTSPNLLWRIQNNEFAGLHPNVWWITIGSDDLFSTKCSEEVTVIGILRAIYELMSLQSGSMIVINSLLPTAVNRDLSLEGKGIINEYWYSIKTVNEQLQKFAVRHEGVYFFGATEFLTTRHKNGNLYMKKELFMDKFHLSAEGQGVLSEAQARMLTNILA</sequence>
<evidence type="ECO:0000313" key="1">
    <source>
        <dbReference type="EMBL" id="CAE0460932.1"/>
    </source>
</evidence>
<dbReference type="EMBL" id="HBIO01007670">
    <property type="protein sequence ID" value="CAE0460932.1"/>
    <property type="molecule type" value="Transcribed_RNA"/>
</dbReference>